<organism evidence="2 3">
    <name type="scientific">Lientehia hominis</name>
    <dbReference type="NCBI Taxonomy" id="2897778"/>
    <lineage>
        <taxon>Bacteria</taxon>
        <taxon>Bacillati</taxon>
        <taxon>Bacillota</taxon>
        <taxon>Clostridia</taxon>
        <taxon>Lachnospirales</taxon>
        <taxon>Lachnospiraceae</taxon>
        <taxon>Lientehia</taxon>
    </lineage>
</organism>
<name>A0AAP2RIC4_9FIRM</name>
<dbReference type="EMBL" id="JAJNOR010000005">
    <property type="protein sequence ID" value="MCD2492764.1"/>
    <property type="molecule type" value="Genomic_DNA"/>
</dbReference>
<evidence type="ECO:0000313" key="2">
    <source>
        <dbReference type="EMBL" id="MCD2492764.1"/>
    </source>
</evidence>
<dbReference type="Pfam" id="PF12728">
    <property type="entry name" value="HTH_17"/>
    <property type="match status" value="1"/>
</dbReference>
<proteinExistence type="predicted"/>
<protein>
    <submittedName>
        <fullName evidence="2">Helix-turn-helix domain-containing protein</fullName>
    </submittedName>
</protein>
<feature type="domain" description="Helix-turn-helix" evidence="1">
    <location>
        <begin position="9"/>
        <end position="56"/>
    </location>
</feature>
<dbReference type="RefSeq" id="WP_231062650.1">
    <property type="nucleotide sequence ID" value="NZ_JAJNOR010000005.1"/>
</dbReference>
<sequence>MPIMEYEPLYNAKELTKVLKIGINGVYELLSSGKLPYLLINGGKKVRGSDLERFIETYPVATRGEEET</sequence>
<dbReference type="AlphaFoldDB" id="A0AAP2RIC4"/>
<evidence type="ECO:0000259" key="1">
    <source>
        <dbReference type="Pfam" id="PF12728"/>
    </source>
</evidence>
<gene>
    <name evidence="2" type="ORF">LQE92_08995</name>
</gene>
<dbReference type="InterPro" id="IPR041657">
    <property type="entry name" value="HTH_17"/>
</dbReference>
<reference evidence="2 3" key="1">
    <citation type="submission" date="2021-11" db="EMBL/GenBank/DDBJ databases">
        <title>Lacrimispora sp. nov. NSJ-141 isolated from human feces.</title>
        <authorList>
            <person name="Abdugheni R."/>
        </authorList>
    </citation>
    <scope>NUCLEOTIDE SEQUENCE [LARGE SCALE GENOMIC DNA]</scope>
    <source>
        <strain evidence="2 3">NSJ-141</strain>
    </source>
</reference>
<keyword evidence="3" id="KW-1185">Reference proteome</keyword>
<evidence type="ECO:0000313" key="3">
    <source>
        <dbReference type="Proteomes" id="UP001299265"/>
    </source>
</evidence>
<dbReference type="Proteomes" id="UP001299265">
    <property type="component" value="Unassembled WGS sequence"/>
</dbReference>
<accession>A0AAP2RIC4</accession>
<comment type="caution">
    <text evidence="2">The sequence shown here is derived from an EMBL/GenBank/DDBJ whole genome shotgun (WGS) entry which is preliminary data.</text>
</comment>